<organism evidence="9 10">
    <name type="scientific">Diplogelasinospora grovesii</name>
    <dbReference type="NCBI Taxonomy" id="303347"/>
    <lineage>
        <taxon>Eukaryota</taxon>
        <taxon>Fungi</taxon>
        <taxon>Dikarya</taxon>
        <taxon>Ascomycota</taxon>
        <taxon>Pezizomycotina</taxon>
        <taxon>Sordariomycetes</taxon>
        <taxon>Sordariomycetidae</taxon>
        <taxon>Sordariales</taxon>
        <taxon>Diplogelasinosporaceae</taxon>
        <taxon>Diplogelasinospora</taxon>
    </lineage>
</organism>
<gene>
    <name evidence="9" type="ORF">QBC46DRAFT_302587</name>
</gene>
<dbReference type="GO" id="GO:0017056">
    <property type="term" value="F:structural constituent of nuclear pore"/>
    <property type="evidence" value="ECO:0007669"/>
    <property type="project" value="TreeGrafter"/>
</dbReference>
<feature type="coiled-coil region" evidence="4">
    <location>
        <begin position="434"/>
        <end position="524"/>
    </location>
</feature>
<dbReference type="Pfam" id="PF25481">
    <property type="entry name" value="Nucleoprot-TPR"/>
    <property type="match status" value="1"/>
</dbReference>
<evidence type="ECO:0000256" key="1">
    <source>
        <dbReference type="ARBA" id="ARBA00004123"/>
    </source>
</evidence>
<feature type="region of interest" description="Disordered" evidence="5">
    <location>
        <begin position="1504"/>
        <end position="1540"/>
    </location>
</feature>
<feature type="domain" description="NUA/TPR/MLP1-2-like" evidence="8">
    <location>
        <begin position="497"/>
        <end position="609"/>
    </location>
</feature>
<evidence type="ECO:0000313" key="10">
    <source>
        <dbReference type="Proteomes" id="UP001303473"/>
    </source>
</evidence>
<feature type="domain" description="Nucleoprotein TPR/MLP1-2" evidence="6">
    <location>
        <begin position="1090"/>
        <end position="1215"/>
    </location>
</feature>
<evidence type="ECO:0000256" key="5">
    <source>
        <dbReference type="SAM" id="MobiDB-lite"/>
    </source>
</evidence>
<dbReference type="PANTHER" id="PTHR18898">
    <property type="entry name" value="NUCLEOPROTEIN TPR-RELATED"/>
    <property type="match status" value="1"/>
</dbReference>
<keyword evidence="10" id="KW-1185">Reference proteome</keyword>
<keyword evidence="2 4" id="KW-0175">Coiled coil</keyword>
<dbReference type="Pfam" id="PF07926">
    <property type="entry name" value="TPR_MLP1_2"/>
    <property type="match status" value="1"/>
</dbReference>
<feature type="compositionally biased region" description="Gly residues" evidence="5">
    <location>
        <begin position="1983"/>
        <end position="2031"/>
    </location>
</feature>
<evidence type="ECO:0000259" key="6">
    <source>
        <dbReference type="Pfam" id="PF07926"/>
    </source>
</evidence>
<name>A0AAN6NGU5_9PEZI</name>
<keyword evidence="3" id="KW-0539">Nucleus</keyword>
<feature type="compositionally biased region" description="Low complexity" evidence="5">
    <location>
        <begin position="2032"/>
        <end position="2046"/>
    </location>
</feature>
<dbReference type="Gene3D" id="1.10.287.1490">
    <property type="match status" value="1"/>
</dbReference>
<feature type="coiled-coil region" evidence="4">
    <location>
        <begin position="38"/>
        <end position="125"/>
    </location>
</feature>
<dbReference type="GO" id="GO:0006606">
    <property type="term" value="P:protein import into nucleus"/>
    <property type="evidence" value="ECO:0007669"/>
    <property type="project" value="InterPro"/>
</dbReference>
<evidence type="ECO:0000313" key="9">
    <source>
        <dbReference type="EMBL" id="KAK3945526.1"/>
    </source>
</evidence>
<feature type="compositionally biased region" description="Low complexity" evidence="5">
    <location>
        <begin position="1511"/>
        <end position="1534"/>
    </location>
</feature>
<dbReference type="InterPro" id="IPR057974">
    <property type="entry name" value="NUA/TPR/MLP1-2-like_dom"/>
</dbReference>
<accession>A0AAN6NGU5</accession>
<evidence type="ECO:0000259" key="7">
    <source>
        <dbReference type="Pfam" id="PF25481"/>
    </source>
</evidence>
<feature type="region of interest" description="Disordered" evidence="5">
    <location>
        <begin position="376"/>
        <end position="414"/>
    </location>
</feature>
<dbReference type="InterPro" id="IPR057577">
    <property type="entry name" value="Nucleoprot-TPR/MLP1_dom"/>
</dbReference>
<feature type="domain" description="Nucleoprotein TPR/MPL1" evidence="7">
    <location>
        <begin position="193"/>
        <end position="269"/>
    </location>
</feature>
<feature type="region of interest" description="Disordered" evidence="5">
    <location>
        <begin position="1942"/>
        <end position="2088"/>
    </location>
</feature>
<dbReference type="Proteomes" id="UP001303473">
    <property type="component" value="Unassembled WGS sequence"/>
</dbReference>
<dbReference type="Gene3D" id="1.20.1170.10">
    <property type="match status" value="1"/>
</dbReference>
<dbReference type="GO" id="GO:0005643">
    <property type="term" value="C:nuclear pore"/>
    <property type="evidence" value="ECO:0007669"/>
    <property type="project" value="TreeGrafter"/>
</dbReference>
<feature type="region of interest" description="Disordered" evidence="5">
    <location>
        <begin position="1696"/>
        <end position="1733"/>
    </location>
</feature>
<feature type="region of interest" description="Disordered" evidence="5">
    <location>
        <begin position="1422"/>
        <end position="1447"/>
    </location>
</feature>
<reference evidence="10" key="1">
    <citation type="journal article" date="2023" name="Mol. Phylogenet. Evol.">
        <title>Genome-scale phylogeny and comparative genomics of the fungal order Sordariales.</title>
        <authorList>
            <person name="Hensen N."/>
            <person name="Bonometti L."/>
            <person name="Westerberg I."/>
            <person name="Brannstrom I.O."/>
            <person name="Guillou S."/>
            <person name="Cros-Aarteil S."/>
            <person name="Calhoun S."/>
            <person name="Haridas S."/>
            <person name="Kuo A."/>
            <person name="Mondo S."/>
            <person name="Pangilinan J."/>
            <person name="Riley R."/>
            <person name="LaButti K."/>
            <person name="Andreopoulos B."/>
            <person name="Lipzen A."/>
            <person name="Chen C."/>
            <person name="Yan M."/>
            <person name="Daum C."/>
            <person name="Ng V."/>
            <person name="Clum A."/>
            <person name="Steindorff A."/>
            <person name="Ohm R.A."/>
            <person name="Martin F."/>
            <person name="Silar P."/>
            <person name="Natvig D.O."/>
            <person name="Lalanne C."/>
            <person name="Gautier V."/>
            <person name="Ament-Velasquez S.L."/>
            <person name="Kruys A."/>
            <person name="Hutchinson M.I."/>
            <person name="Powell A.J."/>
            <person name="Barry K."/>
            <person name="Miller A.N."/>
            <person name="Grigoriev I.V."/>
            <person name="Debuchy R."/>
            <person name="Gladieux P."/>
            <person name="Hiltunen Thoren M."/>
            <person name="Johannesson H."/>
        </authorList>
    </citation>
    <scope>NUCLEOTIDE SEQUENCE [LARGE SCALE GENOMIC DNA]</scope>
    <source>
        <strain evidence="10">CBS 340.73</strain>
    </source>
</reference>
<dbReference type="Pfam" id="PF25785">
    <property type="entry name" value="TPR"/>
    <property type="match status" value="1"/>
</dbReference>
<feature type="coiled-coil region" evidence="4">
    <location>
        <begin position="1789"/>
        <end position="1816"/>
    </location>
</feature>
<dbReference type="InterPro" id="IPR012929">
    <property type="entry name" value="Nucleoprot-TPR/MLP1-2_dom"/>
</dbReference>
<sequence length="2088" mass="230923">MAAAEVDLSYLSTHVGVPEADLHTAVSAPTAELVRTILEAVIAKVRDLEQDKFQLEIELEGAIRSSESRCEQFKATADKSLKDLEEIRQKLQDEGKHRLSHPPLLENARRSLENELQTLKSSSNTSVSEIETLRARIASLETSNRETLAIVDAKTKANADLSEELQKQHQKILKLNQELTTLNQEVQSAQTAKNAAKYREDSIKQELELAKRNNEWYDNELKTKNAEALKFRKEKGARVAELQRLNEDANSTIESLTRSEQVLRKRLEEAQSKADESLSKVQQLQEAAARAEESFKQELESCRRLVELKDQQSQTHRNRLKEVELRLEQVKDDGAEEIRRIRRELEQEKEDHVQTEQHAQEIQAELDRLRAVMESQDAGLAPPPGSAPQTPRANGTSFLGRAMSPFGTPASLRGKSSLRASDALEELYTAKGQLAGERRRNKKLQEDLDEAVGMLEAKLPEIDELSAENERLTNEAIQMSQIMEQSYEERDLASKAARKAEAAAATAQAEVKILRTQLRDLSTQIHVLIFNIHAQEKGMDQLTEEEIAQFERLQRGEVAEDALEDMSDTHQFITEKFVAFKNIHELQAKNQELLRVTRELADKMENEEAMAAKQQAAQDHQEAGQLRATVSMLQDEVKSLTVRMKSYMTERDMFRRMLQQKASAAEIHAALGTSTNGNSREILASIEQNNSPTDEADLTAALRELQAQFDSYRNDQNTDRNAMKEQIEKLSAEKSSLQSEISRISSQLTLATERYNMLESNFKAAQGEKQELQKRNQTLSESAAKQDMRTQQVAEDLVEARGLAESLRSENANLRAEKTLWKSIQDRLSQDNEILAQEKSRLNNLFTQQQSLLNERELSESETKRRLQSQIDTLDAELSTTKRKLAEEVDEGKKIQLRKEFDAQQYQKRIDELTTTISQVKEESIAVKTTRDHLQARVSELEIELRNAQERAERLRPLPTPRPHTQATTSEQAPTDSDSQARIEELENEVQELKNQLELVNAQLENTKQQSDNFKQLSREMEEELGSMSEAQEQYRQEMDAAIAGKDSMINELQQRVEALTTELGSTTNELNMLRDSQADVSRKFEEKERMLNAEITRLKDDEERYKETARFHQQDLRAQAEIAAKAQQDYEQELVKHAEAAKLLHQIRAEHNDLKTQSASWRAEAESARVSLAQSEQSWEERRRQFEQEIAELNARRDDANTQNKLLHQQLESVSAQIAALQQSRAQMDTSSDGQNASLADPATEGLRELTNYLRREKEILEVQYDMKVNEVRRLQQQFEYSQSQLDEARLKLEQERRSHADSSRSSLTHKELMDKLNELNLIRESNVTLRNENQRAQAQLEQKAKKIEELEAKVQPLEARIAELELDKQFKEAEIKQLHEARDGLQKRIESILSKYGQSDPQEVEQLKATIESLEAERDALKQSEQSLREKLAETETTLESERNKWTESRAKLVEDFKNRYRTMKTQRDEAMTEKNGLQATVDSLNERLSGVEKELGTAKQDLEEKSKQLQQQAAAAAAASAEQQTTAAPAPSEQQDSQQLEALRKELEMVNGQKAAVEAELEQVKSELATAIAERDAARAEAAAAATQQPRSGEDAEMQNGAGLSDEERKALEERIAAAEAKAAEFEAKAKELEEHADSIVKQRSEKMKTALNKKLAESKETMEKQAKEDKEKLQAEYEMKLKQELAIAKAEQMTSGPAPQNGVAPPSTPAKQQQPATGAQNSETPAGAVAATPGASLADLSKLDDTQIRDFVSNNATIMSIIRQNVSKAVTQMKKTREEAEAVLKTEYEQKIASARDQAAALTEKKSALRINMLDRQNKTAGAKLAVVETAAKETPQKPVVEVWNIAKDAKPPTPAPTPAATTPAVVPAQPVVAAAAAAAAAAPAVQANNASDATTEETKPQIIPAPTVTTGIPQPQRPASAAAAAAVPAVNPFAQPPAGGGGAAAPVVVNPFGGQPAQQQQQGQQPARTGIPVPRGGAAAGGAGGGHRGGRGGYYQAGGRGGGQGGQRGGRGGGGGNFGGRGGGAAGALNPGAGEFNPGASQGSGGPGAGNKRPRGNDGEGGQGAKRPRGGGGGAAGGAGGGQ</sequence>
<evidence type="ECO:0000256" key="3">
    <source>
        <dbReference type="ARBA" id="ARBA00023242"/>
    </source>
</evidence>
<dbReference type="GO" id="GO:0006406">
    <property type="term" value="P:mRNA export from nucleus"/>
    <property type="evidence" value="ECO:0007669"/>
    <property type="project" value="TreeGrafter"/>
</dbReference>
<feature type="compositionally biased region" description="Polar residues" evidence="5">
    <location>
        <begin position="387"/>
        <end position="397"/>
    </location>
</feature>
<feature type="coiled-coil region" evidence="4">
    <location>
        <begin position="1259"/>
        <end position="1293"/>
    </location>
</feature>
<evidence type="ECO:0000259" key="8">
    <source>
        <dbReference type="Pfam" id="PF25785"/>
    </source>
</evidence>
<dbReference type="PANTHER" id="PTHR18898:SF2">
    <property type="entry name" value="NUCLEOPROTEIN TPR"/>
    <property type="match status" value="1"/>
</dbReference>
<feature type="compositionally biased region" description="Polar residues" evidence="5">
    <location>
        <begin position="1713"/>
        <end position="1727"/>
    </location>
</feature>
<feature type="compositionally biased region" description="Gly residues" evidence="5">
    <location>
        <begin position="2064"/>
        <end position="2088"/>
    </location>
</feature>
<comment type="subcellular location">
    <subcellularLocation>
        <location evidence="1">Nucleus</location>
    </subcellularLocation>
</comment>
<feature type="region of interest" description="Disordered" evidence="5">
    <location>
        <begin position="1582"/>
        <end position="1616"/>
    </location>
</feature>
<protein>
    <submittedName>
        <fullName evidence="9">Nucleo protein TPR</fullName>
    </submittedName>
</protein>
<feature type="coiled-coil region" evidence="4">
    <location>
        <begin position="1177"/>
        <end position="1225"/>
    </location>
</feature>
<evidence type="ECO:0000256" key="4">
    <source>
        <dbReference type="SAM" id="Coils"/>
    </source>
</evidence>
<proteinExistence type="predicted"/>
<comment type="caution">
    <text evidence="9">The sequence shown here is derived from an EMBL/GenBank/DDBJ whole genome shotgun (WGS) entry which is preliminary data.</text>
</comment>
<feature type="compositionally biased region" description="Polar residues" evidence="5">
    <location>
        <begin position="965"/>
        <end position="978"/>
    </location>
</feature>
<dbReference type="EMBL" id="MU853754">
    <property type="protein sequence ID" value="KAK3945526.1"/>
    <property type="molecule type" value="Genomic_DNA"/>
</dbReference>
<feature type="compositionally biased region" description="Low complexity" evidence="5">
    <location>
        <begin position="1949"/>
        <end position="1972"/>
    </location>
</feature>
<evidence type="ECO:0000256" key="2">
    <source>
        <dbReference type="ARBA" id="ARBA00023054"/>
    </source>
</evidence>
<feature type="coiled-coil region" evidence="4">
    <location>
        <begin position="151"/>
        <end position="372"/>
    </location>
</feature>
<feature type="region of interest" description="Disordered" evidence="5">
    <location>
        <begin position="951"/>
        <end position="980"/>
    </location>
</feature>